<dbReference type="InterPro" id="IPR036866">
    <property type="entry name" value="RibonucZ/Hydroxyglut_hydro"/>
</dbReference>
<dbReference type="Gene3D" id="3.60.15.10">
    <property type="entry name" value="Ribonuclease Z/Hydroxyacylglutathione hydrolase-like"/>
    <property type="match status" value="1"/>
</dbReference>
<sequence length="284" mass="31940">MQEIAPHIYIETAYPGVTLGAINWPHGLIQIDAPFRPEDIRSWRMSLLTMSGGVDRLLINLDAHFDRTLGSRQIECMVLGHDKMAQISRDRPVTFKAQTVETGAEWELSNGLGSIRWAAPEITFSKKLEIHWEANPMLLEYHPGPSTGAIWANLPEEKVLFLGDAVVPSAPPFLASADIPTWKETLALLSTPAMRDYTLISGRGGVVTHEQVKEQVRFLEKVEHQLERIGSNAPINEIDKSVSQLLKSFEAPADRMAHYALRLRWGLQHYINNHLHASQELSEE</sequence>
<proteinExistence type="predicted"/>
<organism evidence="1">
    <name type="scientific">bioreactor metagenome</name>
    <dbReference type="NCBI Taxonomy" id="1076179"/>
    <lineage>
        <taxon>unclassified sequences</taxon>
        <taxon>metagenomes</taxon>
        <taxon>ecological metagenomes</taxon>
    </lineage>
</organism>
<evidence type="ECO:0008006" key="2">
    <source>
        <dbReference type="Google" id="ProtNLM"/>
    </source>
</evidence>
<gene>
    <name evidence="1" type="ORF">SDC9_126036</name>
</gene>
<dbReference type="SUPFAM" id="SSF56281">
    <property type="entry name" value="Metallo-hydrolase/oxidoreductase"/>
    <property type="match status" value="1"/>
</dbReference>
<evidence type="ECO:0000313" key="1">
    <source>
        <dbReference type="EMBL" id="MPM79020.1"/>
    </source>
</evidence>
<accession>A0A645CPK4</accession>
<dbReference type="EMBL" id="VSSQ01029055">
    <property type="protein sequence ID" value="MPM79020.1"/>
    <property type="molecule type" value="Genomic_DNA"/>
</dbReference>
<protein>
    <recommendedName>
        <fullName evidence="2">Metallo-beta-lactamase domain-containing protein</fullName>
    </recommendedName>
</protein>
<name>A0A645CPK4_9ZZZZ</name>
<comment type="caution">
    <text evidence="1">The sequence shown here is derived from an EMBL/GenBank/DDBJ whole genome shotgun (WGS) entry which is preliminary data.</text>
</comment>
<dbReference type="AlphaFoldDB" id="A0A645CPK4"/>
<reference evidence="1" key="1">
    <citation type="submission" date="2019-08" db="EMBL/GenBank/DDBJ databases">
        <authorList>
            <person name="Kucharzyk K."/>
            <person name="Murdoch R.W."/>
            <person name="Higgins S."/>
            <person name="Loffler F."/>
        </authorList>
    </citation>
    <scope>NUCLEOTIDE SEQUENCE</scope>
</reference>